<evidence type="ECO:0000256" key="2">
    <source>
        <dbReference type="ARBA" id="ARBA00022485"/>
    </source>
</evidence>
<comment type="cofactor">
    <cofactor evidence="1">
        <name>[4Fe-4S] cluster</name>
        <dbReference type="ChEBI" id="CHEBI:49883"/>
    </cofactor>
</comment>
<proteinExistence type="predicted"/>
<organism evidence="8">
    <name type="scientific">marine sediment metagenome</name>
    <dbReference type="NCBI Taxonomy" id="412755"/>
    <lineage>
        <taxon>unclassified sequences</taxon>
        <taxon>metagenomes</taxon>
        <taxon>ecological metagenomes</taxon>
    </lineage>
</organism>
<evidence type="ECO:0000259" key="7">
    <source>
        <dbReference type="PROSITE" id="PS51918"/>
    </source>
</evidence>
<evidence type="ECO:0000256" key="3">
    <source>
        <dbReference type="ARBA" id="ARBA00022691"/>
    </source>
</evidence>
<dbReference type="Gene3D" id="3.80.30.10">
    <property type="entry name" value="pyruvate-formate lyase- activating enzyme"/>
    <property type="match status" value="1"/>
</dbReference>
<accession>A0A0F8Z7H1</accession>
<feature type="non-terminal residue" evidence="8">
    <location>
        <position position="1"/>
    </location>
</feature>
<dbReference type="PANTHER" id="PTHR30352">
    <property type="entry name" value="PYRUVATE FORMATE-LYASE-ACTIVATING ENZYME"/>
    <property type="match status" value="1"/>
</dbReference>
<dbReference type="EMBL" id="LAZR01049422">
    <property type="protein sequence ID" value="KKK89683.1"/>
    <property type="molecule type" value="Genomic_DNA"/>
</dbReference>
<dbReference type="InterPro" id="IPR034457">
    <property type="entry name" value="Organic_radical-activating"/>
</dbReference>
<dbReference type="AlphaFoldDB" id="A0A0F8Z7H1"/>
<dbReference type="GO" id="GO:0051539">
    <property type="term" value="F:4 iron, 4 sulfur cluster binding"/>
    <property type="evidence" value="ECO:0007669"/>
    <property type="project" value="UniProtKB-KW"/>
</dbReference>
<sequence>VEACPSEALEMLGKMMSISEVLEEVEKDRKFYESSGGGVTISGGEALVQWEFAVAVMKECRKKYLHVALETTGFAPWERVEKVTDECDLVLYDLKHMDSEAHEKYTGVPNEIILQNALNLVEKKTDMIFRVPLLGGINTDKNNLEAVARFAVKAGVREVHLLPYHRFGESKYAKLNRDYTCKAYTPDDDLVEELKGLIGSYGLEVKIGG</sequence>
<dbReference type="GO" id="GO:0003824">
    <property type="term" value="F:catalytic activity"/>
    <property type="evidence" value="ECO:0007669"/>
    <property type="project" value="InterPro"/>
</dbReference>
<evidence type="ECO:0000256" key="4">
    <source>
        <dbReference type="ARBA" id="ARBA00022723"/>
    </source>
</evidence>
<dbReference type="SUPFAM" id="SSF102114">
    <property type="entry name" value="Radical SAM enzymes"/>
    <property type="match status" value="1"/>
</dbReference>
<dbReference type="PROSITE" id="PS51918">
    <property type="entry name" value="RADICAL_SAM"/>
    <property type="match status" value="1"/>
</dbReference>
<protein>
    <recommendedName>
        <fullName evidence="7">Radical SAM core domain-containing protein</fullName>
    </recommendedName>
</protein>
<keyword evidence="6" id="KW-0411">Iron-sulfur</keyword>
<name>A0A0F8Z7H1_9ZZZZ</name>
<evidence type="ECO:0000256" key="1">
    <source>
        <dbReference type="ARBA" id="ARBA00001966"/>
    </source>
</evidence>
<keyword evidence="3" id="KW-0949">S-adenosyl-L-methionine</keyword>
<evidence type="ECO:0000256" key="5">
    <source>
        <dbReference type="ARBA" id="ARBA00023004"/>
    </source>
</evidence>
<evidence type="ECO:0000256" key="6">
    <source>
        <dbReference type="ARBA" id="ARBA00023014"/>
    </source>
</evidence>
<keyword evidence="4" id="KW-0479">Metal-binding</keyword>
<keyword evidence="5" id="KW-0408">Iron</keyword>
<gene>
    <name evidence="8" type="ORF">LCGC14_2730650</name>
</gene>
<dbReference type="NCBIfam" id="TIGR02494">
    <property type="entry name" value="PFLE_PFLC"/>
    <property type="match status" value="1"/>
</dbReference>
<reference evidence="8" key="1">
    <citation type="journal article" date="2015" name="Nature">
        <title>Complex archaea that bridge the gap between prokaryotes and eukaryotes.</title>
        <authorList>
            <person name="Spang A."/>
            <person name="Saw J.H."/>
            <person name="Jorgensen S.L."/>
            <person name="Zaremba-Niedzwiedzka K."/>
            <person name="Martijn J."/>
            <person name="Lind A.E."/>
            <person name="van Eijk R."/>
            <person name="Schleper C."/>
            <person name="Guy L."/>
            <person name="Ettema T.J."/>
        </authorList>
    </citation>
    <scope>NUCLEOTIDE SEQUENCE</scope>
</reference>
<evidence type="ECO:0000313" key="8">
    <source>
        <dbReference type="EMBL" id="KKK89683.1"/>
    </source>
</evidence>
<comment type="caution">
    <text evidence="8">The sequence shown here is derived from an EMBL/GenBank/DDBJ whole genome shotgun (WGS) entry which is preliminary data.</text>
</comment>
<feature type="domain" description="Radical SAM core" evidence="7">
    <location>
        <begin position="1"/>
        <end position="204"/>
    </location>
</feature>
<dbReference type="Pfam" id="PF04055">
    <property type="entry name" value="Radical_SAM"/>
    <property type="match status" value="1"/>
</dbReference>
<dbReference type="InterPro" id="IPR007197">
    <property type="entry name" value="rSAM"/>
</dbReference>
<dbReference type="GO" id="GO:0046872">
    <property type="term" value="F:metal ion binding"/>
    <property type="evidence" value="ECO:0007669"/>
    <property type="project" value="UniProtKB-KW"/>
</dbReference>
<dbReference type="InterPro" id="IPR058240">
    <property type="entry name" value="rSAM_sf"/>
</dbReference>
<keyword evidence="2" id="KW-0004">4Fe-4S</keyword>
<dbReference type="PANTHER" id="PTHR30352:SF4">
    <property type="entry name" value="PYRUVATE FORMATE-LYASE 2-ACTIVATING ENZYME"/>
    <property type="match status" value="1"/>
</dbReference>